<comment type="caution">
    <text evidence="4">The sequence shown here is derived from an EMBL/GenBank/DDBJ whole genome shotgun (WGS) entry which is preliminary data.</text>
</comment>
<dbReference type="GO" id="GO:0005524">
    <property type="term" value="F:ATP binding"/>
    <property type="evidence" value="ECO:0007669"/>
    <property type="project" value="UniProtKB-KW"/>
</dbReference>
<dbReference type="Proteomes" id="UP000237347">
    <property type="component" value="Unassembled WGS sequence"/>
</dbReference>
<organism evidence="4 5">
    <name type="scientific">Quercus suber</name>
    <name type="common">Cork oak</name>
    <dbReference type="NCBI Taxonomy" id="58331"/>
    <lineage>
        <taxon>Eukaryota</taxon>
        <taxon>Viridiplantae</taxon>
        <taxon>Streptophyta</taxon>
        <taxon>Embryophyta</taxon>
        <taxon>Tracheophyta</taxon>
        <taxon>Spermatophyta</taxon>
        <taxon>Magnoliopsida</taxon>
        <taxon>eudicotyledons</taxon>
        <taxon>Gunneridae</taxon>
        <taxon>Pentapetalae</taxon>
        <taxon>rosids</taxon>
        <taxon>fabids</taxon>
        <taxon>Fagales</taxon>
        <taxon>Fagaceae</taxon>
        <taxon>Quercus</taxon>
    </lineage>
</organism>
<dbReference type="AlphaFoldDB" id="A0AAW0L5V1"/>
<keyword evidence="2" id="KW-0067">ATP-binding</keyword>
<reference evidence="4 5" key="1">
    <citation type="journal article" date="2018" name="Sci. Data">
        <title>The draft genome sequence of cork oak.</title>
        <authorList>
            <person name="Ramos A.M."/>
            <person name="Usie A."/>
            <person name="Barbosa P."/>
            <person name="Barros P.M."/>
            <person name="Capote T."/>
            <person name="Chaves I."/>
            <person name="Simoes F."/>
            <person name="Abreu I."/>
            <person name="Carrasquinho I."/>
            <person name="Faro C."/>
            <person name="Guimaraes J.B."/>
            <person name="Mendonca D."/>
            <person name="Nobrega F."/>
            <person name="Rodrigues L."/>
            <person name="Saibo N.J.M."/>
            <person name="Varela M.C."/>
            <person name="Egas C."/>
            <person name="Matos J."/>
            <person name="Miguel C.M."/>
            <person name="Oliveira M.M."/>
            <person name="Ricardo C.P."/>
            <person name="Goncalves S."/>
        </authorList>
    </citation>
    <scope>NUCLEOTIDE SEQUENCE [LARGE SCALE GENOMIC DNA]</scope>
    <source>
        <strain evidence="5">cv. HL8</strain>
    </source>
</reference>
<evidence type="ECO:0000313" key="5">
    <source>
        <dbReference type="Proteomes" id="UP000237347"/>
    </source>
</evidence>
<evidence type="ECO:0000313" key="4">
    <source>
        <dbReference type="EMBL" id="KAK7847070.1"/>
    </source>
</evidence>
<dbReference type="Pfam" id="PF07714">
    <property type="entry name" value="PK_Tyr_Ser-Thr"/>
    <property type="match status" value="1"/>
</dbReference>
<evidence type="ECO:0000256" key="2">
    <source>
        <dbReference type="ARBA" id="ARBA00022840"/>
    </source>
</evidence>
<accession>A0AAW0L5V1</accession>
<dbReference type="InterPro" id="IPR011009">
    <property type="entry name" value="Kinase-like_dom_sf"/>
</dbReference>
<feature type="domain" description="Protein kinase" evidence="3">
    <location>
        <begin position="1"/>
        <end position="261"/>
    </location>
</feature>
<proteinExistence type="predicted"/>
<dbReference type="EMBL" id="PKMF04000146">
    <property type="protein sequence ID" value="KAK7847070.1"/>
    <property type="molecule type" value="Genomic_DNA"/>
</dbReference>
<sequence>MEKARKLFEAKEEDFIHNGEMLLEKQITCNRSRDIEPIKIFSAKDIQQATNNFNPNLILGAEIATFYKGTLDDREVAIKVKGPPTLWPFEMILISNGTLFDHLHGQCNEIPCQISWLDHPWTAKLSHFGFLVSIAPGEDFFQGNSIDGTIGYIYPEYLDTLRVTEKCDVYGFGVELVEVLTGHHQVEMFLGYINLVDCFVLSMEENCILQIVDDVVLSQGSNEDIQAFIELALRCIKKKGDERPSMREVKLELRRIQHLIWSKQNNETGSAQTPLKSCN</sequence>
<dbReference type="GO" id="GO:0004674">
    <property type="term" value="F:protein serine/threonine kinase activity"/>
    <property type="evidence" value="ECO:0007669"/>
    <property type="project" value="TreeGrafter"/>
</dbReference>
<evidence type="ECO:0000259" key="3">
    <source>
        <dbReference type="PROSITE" id="PS50011"/>
    </source>
</evidence>
<dbReference type="InterPro" id="IPR000719">
    <property type="entry name" value="Prot_kinase_dom"/>
</dbReference>
<protein>
    <submittedName>
        <fullName evidence="4">Wall-associated receptor kinase-like 13</fullName>
    </submittedName>
</protein>
<dbReference type="PANTHER" id="PTHR27005:SF468">
    <property type="entry name" value="OS01G0310500 PROTEIN"/>
    <property type="match status" value="1"/>
</dbReference>
<dbReference type="PANTHER" id="PTHR27005">
    <property type="entry name" value="WALL-ASSOCIATED RECEPTOR KINASE-LIKE 21"/>
    <property type="match status" value="1"/>
</dbReference>
<dbReference type="GO" id="GO:0005886">
    <property type="term" value="C:plasma membrane"/>
    <property type="evidence" value="ECO:0007669"/>
    <property type="project" value="TreeGrafter"/>
</dbReference>
<dbReference type="PROSITE" id="PS50011">
    <property type="entry name" value="PROTEIN_KINASE_DOM"/>
    <property type="match status" value="1"/>
</dbReference>
<dbReference type="SUPFAM" id="SSF56112">
    <property type="entry name" value="Protein kinase-like (PK-like)"/>
    <property type="match status" value="1"/>
</dbReference>
<dbReference type="GO" id="GO:0007166">
    <property type="term" value="P:cell surface receptor signaling pathway"/>
    <property type="evidence" value="ECO:0007669"/>
    <property type="project" value="InterPro"/>
</dbReference>
<dbReference type="InterPro" id="IPR001245">
    <property type="entry name" value="Ser-Thr/Tyr_kinase_cat_dom"/>
</dbReference>
<keyword evidence="5" id="KW-1185">Reference proteome</keyword>
<dbReference type="InterPro" id="IPR045274">
    <property type="entry name" value="WAK-like"/>
</dbReference>
<evidence type="ECO:0000256" key="1">
    <source>
        <dbReference type="ARBA" id="ARBA00022741"/>
    </source>
</evidence>
<dbReference type="Gene3D" id="1.10.510.10">
    <property type="entry name" value="Transferase(Phosphotransferase) domain 1"/>
    <property type="match status" value="1"/>
</dbReference>
<keyword evidence="1" id="KW-0547">Nucleotide-binding</keyword>
<gene>
    <name evidence="4" type="primary">WAKL13_12</name>
    <name evidence="4" type="ORF">CFP56_007100</name>
</gene>
<name>A0AAW0L5V1_QUESU</name>
<dbReference type="Gene3D" id="3.30.200.20">
    <property type="entry name" value="Phosphorylase Kinase, domain 1"/>
    <property type="match status" value="1"/>
</dbReference>